<evidence type="ECO:0000313" key="9">
    <source>
        <dbReference type="Proteomes" id="UP001165121"/>
    </source>
</evidence>
<evidence type="ECO:0000256" key="2">
    <source>
        <dbReference type="ARBA" id="ARBA00022679"/>
    </source>
</evidence>
<feature type="region of interest" description="Disordered" evidence="6">
    <location>
        <begin position="1"/>
        <end position="26"/>
    </location>
</feature>
<comment type="caution">
    <text evidence="8">The sequence shown here is derived from an EMBL/GenBank/DDBJ whole genome shotgun (WGS) entry which is preliminary data.</text>
</comment>
<reference evidence="8" key="1">
    <citation type="submission" date="2023-04" db="EMBL/GenBank/DDBJ databases">
        <title>Phytophthora fragariaefolia NBRC 109709.</title>
        <authorList>
            <person name="Ichikawa N."/>
            <person name="Sato H."/>
            <person name="Tonouchi N."/>
        </authorList>
    </citation>
    <scope>NUCLEOTIDE SEQUENCE</scope>
    <source>
        <strain evidence="8">NBRC 109709</strain>
    </source>
</reference>
<evidence type="ECO:0000256" key="4">
    <source>
        <dbReference type="ARBA" id="ARBA00022777"/>
    </source>
</evidence>
<dbReference type="OrthoDB" id="346907at2759"/>
<dbReference type="GO" id="GO:0005634">
    <property type="term" value="C:nucleus"/>
    <property type="evidence" value="ECO:0007669"/>
    <property type="project" value="TreeGrafter"/>
</dbReference>
<keyword evidence="2" id="KW-0808">Transferase</keyword>
<keyword evidence="3" id="KW-0547">Nucleotide-binding</keyword>
<dbReference type="SMART" id="SM00220">
    <property type="entry name" value="S_TKc"/>
    <property type="match status" value="1"/>
</dbReference>
<name>A0A9W6XNT7_9STRA</name>
<dbReference type="Gene3D" id="1.10.510.10">
    <property type="entry name" value="Transferase(Phosphotransferase) domain 1"/>
    <property type="match status" value="1"/>
</dbReference>
<dbReference type="GO" id="GO:0035556">
    <property type="term" value="P:intracellular signal transduction"/>
    <property type="evidence" value="ECO:0007669"/>
    <property type="project" value="TreeGrafter"/>
</dbReference>
<feature type="domain" description="Protein kinase" evidence="7">
    <location>
        <begin position="122"/>
        <end position="513"/>
    </location>
</feature>
<keyword evidence="4" id="KW-0418">Kinase</keyword>
<keyword evidence="1" id="KW-0723">Serine/threonine-protein kinase</keyword>
<keyword evidence="5" id="KW-0067">ATP-binding</keyword>
<dbReference type="PROSITE" id="PS00108">
    <property type="entry name" value="PROTEIN_KINASE_ST"/>
    <property type="match status" value="1"/>
</dbReference>
<evidence type="ECO:0000256" key="5">
    <source>
        <dbReference type="ARBA" id="ARBA00022840"/>
    </source>
</evidence>
<dbReference type="Proteomes" id="UP001165121">
    <property type="component" value="Unassembled WGS sequence"/>
</dbReference>
<dbReference type="PANTHER" id="PTHR22974">
    <property type="entry name" value="MIXED LINEAGE PROTEIN KINASE"/>
    <property type="match status" value="1"/>
</dbReference>
<proteinExistence type="predicted"/>
<sequence>MNGQPTATDSQRDQRAMFGGFSASSSGANDKVQFVAGNFSGAAHDDDDEMFGDEPNVVLTRSSPTPHLLAVAPVARVADVKEEVGAMADVEYSAAVKTVVVPASAAAAAAAGFSSISDRFPLSKVGKVSGGVTKHVFCTPQAAPPLAPMSRLLNATPEMTQADQMTVLVEDATVDDNTVKAEPTTTFVAGADFAQQQQQLPPMNQVYRYEATDVEENEMEVSGWLVGGAVWTHARWLTNALMCVCVPCAATAMEHPGAGFPAILPARTEVRRVGKDRGEGQVRTPWGRPEWCSSGLLTEPLALCSHAYFVPGGRRENIMAEKRFHDNAVRDAIGKGNATWVKERRDRFEEEIREFCLHTDQPALPSSQEGLAHYDLKPSNILIDHDGCVKLTDFDLARSAKSATSNSTVGTLRYLPPECFRPNRGDCEATAEKADMWMVGIVYCMMVTGKHPVCPDKSTPAEVKSMMAQYTGELRYARPVSDLSRWILQGCLHPDPRCRPTAAQLLVALQNVVSQQ</sequence>
<evidence type="ECO:0000256" key="1">
    <source>
        <dbReference type="ARBA" id="ARBA00022527"/>
    </source>
</evidence>
<dbReference type="GO" id="GO:0007059">
    <property type="term" value="P:chromosome segregation"/>
    <property type="evidence" value="ECO:0007669"/>
    <property type="project" value="TreeGrafter"/>
</dbReference>
<dbReference type="InterPro" id="IPR011009">
    <property type="entry name" value="Kinase-like_dom_sf"/>
</dbReference>
<evidence type="ECO:0000313" key="8">
    <source>
        <dbReference type="EMBL" id="GMF42623.1"/>
    </source>
</evidence>
<dbReference type="InterPro" id="IPR000719">
    <property type="entry name" value="Prot_kinase_dom"/>
</dbReference>
<dbReference type="PROSITE" id="PS50011">
    <property type="entry name" value="PROTEIN_KINASE_DOM"/>
    <property type="match status" value="1"/>
</dbReference>
<accession>A0A9W6XNT7</accession>
<organism evidence="8 9">
    <name type="scientific">Phytophthora fragariaefolia</name>
    <dbReference type="NCBI Taxonomy" id="1490495"/>
    <lineage>
        <taxon>Eukaryota</taxon>
        <taxon>Sar</taxon>
        <taxon>Stramenopiles</taxon>
        <taxon>Oomycota</taxon>
        <taxon>Peronosporomycetes</taxon>
        <taxon>Peronosporales</taxon>
        <taxon>Peronosporaceae</taxon>
        <taxon>Phytophthora</taxon>
    </lineage>
</organism>
<dbReference type="PANTHER" id="PTHR22974:SF23">
    <property type="entry name" value="TOUSLED-LIKE KINASE, ISOFORM G"/>
    <property type="match status" value="1"/>
</dbReference>
<keyword evidence="9" id="KW-1185">Reference proteome</keyword>
<dbReference type="GO" id="GO:0004674">
    <property type="term" value="F:protein serine/threonine kinase activity"/>
    <property type="evidence" value="ECO:0007669"/>
    <property type="project" value="UniProtKB-KW"/>
</dbReference>
<dbReference type="Pfam" id="PF00069">
    <property type="entry name" value="Pkinase"/>
    <property type="match status" value="1"/>
</dbReference>
<evidence type="ECO:0000256" key="6">
    <source>
        <dbReference type="SAM" id="MobiDB-lite"/>
    </source>
</evidence>
<dbReference type="InterPro" id="IPR008271">
    <property type="entry name" value="Ser/Thr_kinase_AS"/>
</dbReference>
<protein>
    <submittedName>
        <fullName evidence="8">Unnamed protein product</fullName>
    </submittedName>
</protein>
<dbReference type="EMBL" id="BSXT01001459">
    <property type="protein sequence ID" value="GMF42623.1"/>
    <property type="molecule type" value="Genomic_DNA"/>
</dbReference>
<evidence type="ECO:0000256" key="3">
    <source>
        <dbReference type="ARBA" id="ARBA00022741"/>
    </source>
</evidence>
<dbReference type="SUPFAM" id="SSF56112">
    <property type="entry name" value="Protein kinase-like (PK-like)"/>
    <property type="match status" value="1"/>
</dbReference>
<dbReference type="AlphaFoldDB" id="A0A9W6XNT7"/>
<dbReference type="GO" id="GO:0005524">
    <property type="term" value="F:ATP binding"/>
    <property type="evidence" value="ECO:0007669"/>
    <property type="project" value="UniProtKB-KW"/>
</dbReference>
<evidence type="ECO:0000259" key="7">
    <source>
        <dbReference type="PROSITE" id="PS50011"/>
    </source>
</evidence>
<gene>
    <name evidence="8" type="ORF">Pfra01_001404400</name>
</gene>